<keyword evidence="3" id="KW-1185">Reference proteome</keyword>
<dbReference type="Proteomes" id="UP000635384">
    <property type="component" value="Unassembled WGS sequence"/>
</dbReference>
<sequence length="84" mass="9398">MGRKRLTAQSDRLAGFETLPAEPLSVRIPVAVKLTGLSRSRIYEFIESGELETFKIGASTFIPYASLRAFIDSYRTREEGTDPD</sequence>
<dbReference type="RefSeq" id="WP_190788884.1">
    <property type="nucleotide sequence ID" value="NZ_JACXLC010000001.1"/>
</dbReference>
<dbReference type="EMBL" id="JACXLC010000001">
    <property type="protein sequence ID" value="MBD2843530.1"/>
    <property type="molecule type" value="Genomic_DNA"/>
</dbReference>
<reference evidence="2 3" key="1">
    <citation type="submission" date="2020-09" db="EMBL/GenBank/DDBJ databases">
        <authorList>
            <person name="Yoon J.-W."/>
        </authorList>
    </citation>
    <scope>NUCLEOTIDE SEQUENCE [LARGE SCALE GENOMIC DNA]</scope>
    <source>
        <strain evidence="2 3">KMU-140</strain>
    </source>
</reference>
<dbReference type="Pfam" id="PF12728">
    <property type="entry name" value="HTH_17"/>
    <property type="match status" value="1"/>
</dbReference>
<evidence type="ECO:0000313" key="3">
    <source>
        <dbReference type="Proteomes" id="UP000635384"/>
    </source>
</evidence>
<proteinExistence type="predicted"/>
<comment type="caution">
    <text evidence="2">The sequence shown here is derived from an EMBL/GenBank/DDBJ whole genome shotgun (WGS) entry which is preliminary data.</text>
</comment>
<evidence type="ECO:0000259" key="1">
    <source>
        <dbReference type="Pfam" id="PF12728"/>
    </source>
</evidence>
<protein>
    <submittedName>
        <fullName evidence="2">Helix-turn-helix domain-containing protein</fullName>
    </submittedName>
</protein>
<name>A0ABR8KVW2_9SPHN</name>
<dbReference type="InterPro" id="IPR041657">
    <property type="entry name" value="HTH_17"/>
</dbReference>
<organism evidence="2 3">
    <name type="scientific">Erythrobacter rubeus</name>
    <dbReference type="NCBI Taxonomy" id="2760803"/>
    <lineage>
        <taxon>Bacteria</taxon>
        <taxon>Pseudomonadati</taxon>
        <taxon>Pseudomonadota</taxon>
        <taxon>Alphaproteobacteria</taxon>
        <taxon>Sphingomonadales</taxon>
        <taxon>Erythrobacteraceae</taxon>
        <taxon>Erythrobacter/Porphyrobacter group</taxon>
        <taxon>Erythrobacter</taxon>
    </lineage>
</organism>
<gene>
    <name evidence="2" type="ORF">IB285_14810</name>
</gene>
<evidence type="ECO:0000313" key="2">
    <source>
        <dbReference type="EMBL" id="MBD2843530.1"/>
    </source>
</evidence>
<feature type="domain" description="Helix-turn-helix" evidence="1">
    <location>
        <begin position="31"/>
        <end position="73"/>
    </location>
</feature>
<accession>A0ABR8KVW2</accession>